<dbReference type="OrthoDB" id="8757464at2"/>
<reference evidence="1 2" key="1">
    <citation type="submission" date="2019-02" db="EMBL/GenBank/DDBJ databases">
        <title>Draft Genome Sequences of Six Type Strains of the Genus Massilia.</title>
        <authorList>
            <person name="Miess H."/>
            <person name="Frediansyhah A."/>
            <person name="Gross H."/>
        </authorList>
    </citation>
    <scope>NUCLEOTIDE SEQUENCE [LARGE SCALE GENOMIC DNA]</scope>
    <source>
        <strain evidence="1 2">DSM 17473</strain>
    </source>
</reference>
<organism evidence="1 2">
    <name type="scientific">Pseudoduganella lutea</name>
    <dbReference type="NCBI Taxonomy" id="321985"/>
    <lineage>
        <taxon>Bacteria</taxon>
        <taxon>Pseudomonadati</taxon>
        <taxon>Pseudomonadota</taxon>
        <taxon>Betaproteobacteria</taxon>
        <taxon>Burkholderiales</taxon>
        <taxon>Oxalobacteraceae</taxon>
        <taxon>Telluria group</taxon>
        <taxon>Pseudoduganella</taxon>
    </lineage>
</organism>
<dbReference type="Proteomes" id="UP000290637">
    <property type="component" value="Chromosome"/>
</dbReference>
<evidence type="ECO:0000313" key="2">
    <source>
        <dbReference type="Proteomes" id="UP000290637"/>
    </source>
</evidence>
<dbReference type="EMBL" id="CP035913">
    <property type="protein sequence ID" value="QBE65237.1"/>
    <property type="molecule type" value="Genomic_DNA"/>
</dbReference>
<keyword evidence="2" id="KW-1185">Reference proteome</keyword>
<evidence type="ECO:0000313" key="1">
    <source>
        <dbReference type="EMBL" id="QBE65237.1"/>
    </source>
</evidence>
<evidence type="ECO:0008006" key="3">
    <source>
        <dbReference type="Google" id="ProtNLM"/>
    </source>
</evidence>
<proteinExistence type="predicted"/>
<dbReference type="AlphaFoldDB" id="A0A4P6L1L0"/>
<gene>
    <name evidence="1" type="ORF">EWM63_21400</name>
</gene>
<name>A0A4P6L1L0_9BURK</name>
<sequence>MTTYPAFPPAAPGADLLNIFAQLGNTYTHSLQSSTQEIWMSSMRIVQEHTARALANASQDCMAALAKNAADIGQRSFADIVSAHQQAMASMGSAFTKSVMTGAAPQNFGKLFLPA</sequence>
<accession>A0A4P6L1L0</accession>
<dbReference type="RefSeq" id="WP_130188348.1">
    <property type="nucleotide sequence ID" value="NZ_CP035913.1"/>
</dbReference>
<dbReference type="KEGG" id="plue:EWM63_21400"/>
<protein>
    <recommendedName>
        <fullName evidence="3">Phasin family protein</fullName>
    </recommendedName>
</protein>